<dbReference type="PROSITE" id="PS51729">
    <property type="entry name" value="GNAT_YJDJ"/>
    <property type="match status" value="1"/>
</dbReference>
<dbReference type="Gene3D" id="3.40.630.30">
    <property type="match status" value="1"/>
</dbReference>
<evidence type="ECO:0000313" key="3">
    <source>
        <dbReference type="Proteomes" id="UP000190814"/>
    </source>
</evidence>
<gene>
    <name evidence="2" type="ORF">SAMN02745111_00698</name>
</gene>
<dbReference type="SUPFAM" id="SSF55729">
    <property type="entry name" value="Acyl-CoA N-acyltransferases (Nat)"/>
    <property type="match status" value="1"/>
</dbReference>
<keyword evidence="3" id="KW-1185">Reference proteome</keyword>
<evidence type="ECO:0000313" key="2">
    <source>
        <dbReference type="EMBL" id="SKA62776.1"/>
    </source>
</evidence>
<dbReference type="STRING" id="39495.SAMN02745111_00698"/>
<dbReference type="AlphaFoldDB" id="A0A1T4VD02"/>
<name>A0A1T4VD02_9FIRM</name>
<reference evidence="2 3" key="1">
    <citation type="submission" date="2017-02" db="EMBL/GenBank/DDBJ databases">
        <authorList>
            <person name="Peterson S.W."/>
        </authorList>
    </citation>
    <scope>NUCLEOTIDE SEQUENCE [LARGE SCALE GENOMIC DNA]</scope>
    <source>
        <strain evidence="2 3">ATCC 35992</strain>
    </source>
</reference>
<proteinExistence type="predicted"/>
<evidence type="ECO:0000259" key="1">
    <source>
        <dbReference type="PROSITE" id="PS51729"/>
    </source>
</evidence>
<dbReference type="Pfam" id="PF14542">
    <property type="entry name" value="Acetyltransf_CG"/>
    <property type="match status" value="1"/>
</dbReference>
<dbReference type="Proteomes" id="UP000190814">
    <property type="component" value="Unassembled WGS sequence"/>
</dbReference>
<dbReference type="InterPro" id="IPR016181">
    <property type="entry name" value="Acyl_CoA_acyltransferase"/>
</dbReference>
<dbReference type="OrthoDB" id="9793389at2"/>
<dbReference type="EMBL" id="FUXZ01000004">
    <property type="protein sequence ID" value="SKA62776.1"/>
    <property type="molecule type" value="Genomic_DNA"/>
</dbReference>
<feature type="domain" description="N-acetyltransferase" evidence="1">
    <location>
        <begin position="2"/>
        <end position="83"/>
    </location>
</feature>
<accession>A0A1T4VD02</accession>
<dbReference type="CDD" id="cd04301">
    <property type="entry name" value="NAT_SF"/>
    <property type="match status" value="1"/>
</dbReference>
<dbReference type="InterPro" id="IPR031165">
    <property type="entry name" value="GNAT_YJDJ"/>
</dbReference>
<protein>
    <recommendedName>
        <fullName evidence="1">N-acetyltransferase domain-containing protein</fullName>
    </recommendedName>
</protein>
<sequence>MNYIIENERIYAKNDEDKVICEINFPHTFDGVSTITHTWTDESLRGQGIARELVMMAVEEIKKKGDRVEATCSYAKHLLEKEN</sequence>
<dbReference type="RefSeq" id="WP_078765588.1">
    <property type="nucleotide sequence ID" value="NZ_FUXZ01000004.1"/>
</dbReference>
<organism evidence="2 3">
    <name type="scientific">Eubacterium uniforme</name>
    <dbReference type="NCBI Taxonomy" id="39495"/>
    <lineage>
        <taxon>Bacteria</taxon>
        <taxon>Bacillati</taxon>
        <taxon>Bacillota</taxon>
        <taxon>Clostridia</taxon>
        <taxon>Eubacteriales</taxon>
        <taxon>Eubacteriaceae</taxon>
        <taxon>Eubacterium</taxon>
    </lineage>
</organism>